<dbReference type="Proteomes" id="UP000030748">
    <property type="component" value="Unassembled WGS sequence"/>
</dbReference>
<dbReference type="GO" id="GO:0043565">
    <property type="term" value="F:sequence-specific DNA binding"/>
    <property type="evidence" value="ECO:0000318"/>
    <property type="project" value="GO_Central"/>
</dbReference>
<feature type="region of interest" description="SAW" evidence="3">
    <location>
        <begin position="420"/>
        <end position="493"/>
    </location>
</feature>
<dbReference type="AlphaFoldDB" id="A0A022RNA2"/>
<protein>
    <submittedName>
        <fullName evidence="4">Uncharacterized protein</fullName>
    </submittedName>
</protein>
<dbReference type="InterPro" id="IPR005202">
    <property type="entry name" value="TF_GRAS"/>
</dbReference>
<dbReference type="OrthoDB" id="1935022at2759"/>
<sequence length="493" mass="56066">MMQPELLLPSWPIFDFCEIDGFDFSSSFASPEEYSSEISSKSNLRNTFQDEFFDLENLGDEIHICSAMEEICEWINGDETEGNSSSPITIEEDEWSPSLCQESSRDSTLLPIHITDMSLVFPGDDVTVDDHLSLLHLLRAYGEAVENGEKKLSEVIVKSINNKSSPQGNTVERVAYNLFQSGESRGEFLREESIKNIEVAFNVLYQSLPNGRFAHFAANSAILESIPKDAVAIQIVDFDMGEGIQWPPLIEALSKGKVKLMKITSVKLEEESESTSSCWSFEGTKKRLLAHARQFGVALQIEERRIEDFASEMMVKSGEWVVYNCTVGLPHMVRRRSRRSVNEFLKVAKEMLANYGGILNIGDGEEVGESLNNFASYFANFVRHYQAVFESLEGNCPVYLAEARTAMERLFLAPFMCPLAWFQDWEEMRKSGVFREESSWLEGRKISQENLAEAKVMVNERESSYSVRIEKLRENEMVLQWKGTPLVRVSTWI</sequence>
<dbReference type="PhylomeDB" id="A0A022RNA2"/>
<accession>A0A022RNA2</accession>
<dbReference type="PANTHER" id="PTHR31636">
    <property type="entry name" value="OSJNBA0084A10.13 PROTEIN-RELATED"/>
    <property type="match status" value="1"/>
</dbReference>
<keyword evidence="1" id="KW-0805">Transcription regulation</keyword>
<proteinExistence type="inferred from homology"/>
<comment type="similarity">
    <text evidence="3">Belongs to the GRAS family.</text>
</comment>
<name>A0A022RNA2_ERYGU</name>
<reference evidence="4 5" key="1">
    <citation type="journal article" date="2013" name="Proc. Natl. Acad. Sci. U.S.A.">
        <title>Fine-scale variation in meiotic recombination in Mimulus inferred from population shotgun sequencing.</title>
        <authorList>
            <person name="Hellsten U."/>
            <person name="Wright K.M."/>
            <person name="Jenkins J."/>
            <person name="Shu S."/>
            <person name="Yuan Y."/>
            <person name="Wessler S.R."/>
            <person name="Schmutz J."/>
            <person name="Willis J.H."/>
            <person name="Rokhsar D.S."/>
        </authorList>
    </citation>
    <scope>NUCLEOTIDE SEQUENCE [LARGE SCALE GENOMIC DNA]</scope>
    <source>
        <strain evidence="5">cv. DUN x IM62</strain>
    </source>
</reference>
<evidence type="ECO:0000256" key="3">
    <source>
        <dbReference type="PROSITE-ProRule" id="PRU01191"/>
    </source>
</evidence>
<evidence type="ECO:0000256" key="1">
    <source>
        <dbReference type="ARBA" id="ARBA00023015"/>
    </source>
</evidence>
<organism evidence="4 5">
    <name type="scientific">Erythranthe guttata</name>
    <name type="common">Yellow monkey flower</name>
    <name type="synonym">Mimulus guttatus</name>
    <dbReference type="NCBI Taxonomy" id="4155"/>
    <lineage>
        <taxon>Eukaryota</taxon>
        <taxon>Viridiplantae</taxon>
        <taxon>Streptophyta</taxon>
        <taxon>Embryophyta</taxon>
        <taxon>Tracheophyta</taxon>
        <taxon>Spermatophyta</taxon>
        <taxon>Magnoliopsida</taxon>
        <taxon>eudicotyledons</taxon>
        <taxon>Gunneridae</taxon>
        <taxon>Pentapetalae</taxon>
        <taxon>asterids</taxon>
        <taxon>lamiids</taxon>
        <taxon>Lamiales</taxon>
        <taxon>Phrymaceae</taxon>
        <taxon>Erythranthe</taxon>
    </lineage>
</organism>
<evidence type="ECO:0000313" key="4">
    <source>
        <dbReference type="EMBL" id="EYU41942.1"/>
    </source>
</evidence>
<dbReference type="GO" id="GO:0005634">
    <property type="term" value="C:nucleus"/>
    <property type="evidence" value="ECO:0000318"/>
    <property type="project" value="GO_Central"/>
</dbReference>
<dbReference type="OMA" id="WRFQHTR"/>
<dbReference type="PROSITE" id="PS50985">
    <property type="entry name" value="GRAS"/>
    <property type="match status" value="1"/>
</dbReference>
<keyword evidence="2" id="KW-0804">Transcription</keyword>
<evidence type="ECO:0000256" key="2">
    <source>
        <dbReference type="ARBA" id="ARBA00023163"/>
    </source>
</evidence>
<dbReference type="KEGG" id="egt:105952746"/>
<gene>
    <name evidence="4" type="ORF">MIMGU_mgv1a022683mg</name>
</gene>
<dbReference type="STRING" id="4155.A0A022RNA2"/>
<keyword evidence="5" id="KW-1185">Reference proteome</keyword>
<dbReference type="GO" id="GO:0006355">
    <property type="term" value="P:regulation of DNA-templated transcription"/>
    <property type="evidence" value="ECO:0000318"/>
    <property type="project" value="GO_Central"/>
</dbReference>
<dbReference type="EMBL" id="KI630319">
    <property type="protein sequence ID" value="EYU41942.1"/>
    <property type="molecule type" value="Genomic_DNA"/>
</dbReference>
<dbReference type="eggNOG" id="ENOG502QWF3">
    <property type="taxonomic scope" value="Eukaryota"/>
</dbReference>
<dbReference type="GO" id="GO:0003700">
    <property type="term" value="F:DNA-binding transcription factor activity"/>
    <property type="evidence" value="ECO:0000318"/>
    <property type="project" value="GO_Central"/>
</dbReference>
<evidence type="ECO:0000313" key="5">
    <source>
        <dbReference type="Proteomes" id="UP000030748"/>
    </source>
</evidence>
<dbReference type="Pfam" id="PF03514">
    <property type="entry name" value="GRAS"/>
    <property type="match status" value="1"/>
</dbReference>
<comment type="caution">
    <text evidence="3">Lacks conserved residue(s) required for the propagation of feature annotation.</text>
</comment>